<keyword evidence="7 10" id="KW-0275">Fatty acid biosynthesis</keyword>
<keyword evidence="5 10" id="KW-0460">Magnesium</keyword>
<dbReference type="Pfam" id="PF01648">
    <property type="entry name" value="ACPS"/>
    <property type="match status" value="1"/>
</dbReference>
<dbReference type="SUPFAM" id="SSF56214">
    <property type="entry name" value="4'-phosphopantetheinyl transferase"/>
    <property type="match status" value="1"/>
</dbReference>
<dbReference type="InterPro" id="IPR004568">
    <property type="entry name" value="Ppantetheine-prot_Trfase_dom"/>
</dbReference>
<feature type="binding site" evidence="10">
    <location>
        <position position="8"/>
    </location>
    <ligand>
        <name>Mg(2+)</name>
        <dbReference type="ChEBI" id="CHEBI:18420"/>
    </ligand>
</feature>
<keyword evidence="13" id="KW-1185">Reference proteome</keyword>
<comment type="subcellular location">
    <subcellularLocation>
        <location evidence="10">Cytoplasm</location>
    </subcellularLocation>
</comment>
<evidence type="ECO:0000256" key="8">
    <source>
        <dbReference type="ARBA" id="ARBA00050875"/>
    </source>
</evidence>
<dbReference type="InterPro" id="IPR008278">
    <property type="entry name" value="4-PPantetheinyl_Trfase_dom"/>
</dbReference>
<keyword evidence="10" id="KW-0963">Cytoplasm</keyword>
<reference evidence="13" key="1">
    <citation type="submission" date="2016-10" db="EMBL/GenBank/DDBJ databases">
        <authorList>
            <person name="Varghese N."/>
            <person name="Submissions S."/>
        </authorList>
    </citation>
    <scope>NUCLEOTIDE SEQUENCE [LARGE SCALE GENOMIC DNA]</scope>
    <source>
        <strain evidence="13">AAP</strain>
    </source>
</reference>
<name>A0A1G9UD43_9GAMM</name>
<comment type="catalytic activity">
    <reaction evidence="8 10">
        <text>apo-[ACP] + CoA = holo-[ACP] + adenosine 3',5'-bisphosphate + H(+)</text>
        <dbReference type="Rhea" id="RHEA:12068"/>
        <dbReference type="Rhea" id="RHEA-COMP:9685"/>
        <dbReference type="Rhea" id="RHEA-COMP:9690"/>
        <dbReference type="ChEBI" id="CHEBI:15378"/>
        <dbReference type="ChEBI" id="CHEBI:29999"/>
        <dbReference type="ChEBI" id="CHEBI:57287"/>
        <dbReference type="ChEBI" id="CHEBI:58343"/>
        <dbReference type="ChEBI" id="CHEBI:64479"/>
        <dbReference type="EC" id="2.7.8.7"/>
    </reaction>
</comment>
<dbReference type="NCBIfam" id="NF000832">
    <property type="entry name" value="PRK00070.3-2"/>
    <property type="match status" value="1"/>
</dbReference>
<keyword evidence="1 10" id="KW-0444">Lipid biosynthesis</keyword>
<dbReference type="NCBIfam" id="TIGR00516">
    <property type="entry name" value="acpS"/>
    <property type="match status" value="1"/>
</dbReference>
<dbReference type="NCBIfam" id="TIGR00556">
    <property type="entry name" value="pantethn_trn"/>
    <property type="match status" value="1"/>
</dbReference>
<keyword evidence="2 10" id="KW-0808">Transferase</keyword>
<dbReference type="GO" id="GO:0000287">
    <property type="term" value="F:magnesium ion binding"/>
    <property type="evidence" value="ECO:0007669"/>
    <property type="project" value="UniProtKB-UniRule"/>
</dbReference>
<evidence type="ECO:0000256" key="4">
    <source>
        <dbReference type="ARBA" id="ARBA00022832"/>
    </source>
</evidence>
<evidence type="ECO:0000256" key="9">
    <source>
        <dbReference type="ARBA" id="ARBA00054726"/>
    </source>
</evidence>
<dbReference type="STRING" id="48727.SAMN05192555_11529"/>
<dbReference type="AlphaFoldDB" id="A0A1G9UD43"/>
<organism evidence="12 13">
    <name type="scientific">Franzmannia pantelleriensis</name>
    <dbReference type="NCBI Taxonomy" id="48727"/>
    <lineage>
        <taxon>Bacteria</taxon>
        <taxon>Pseudomonadati</taxon>
        <taxon>Pseudomonadota</taxon>
        <taxon>Gammaproteobacteria</taxon>
        <taxon>Oceanospirillales</taxon>
        <taxon>Halomonadaceae</taxon>
        <taxon>Franzmannia</taxon>
    </lineage>
</organism>
<dbReference type="InterPro" id="IPR037143">
    <property type="entry name" value="4-PPantetheinyl_Trfase_dom_sf"/>
</dbReference>
<keyword evidence="4 10" id="KW-0276">Fatty acid metabolism</keyword>
<feature type="domain" description="4'-phosphopantetheinyl transferase" evidence="11">
    <location>
        <begin position="4"/>
        <end position="101"/>
    </location>
</feature>
<evidence type="ECO:0000256" key="1">
    <source>
        <dbReference type="ARBA" id="ARBA00022516"/>
    </source>
</evidence>
<dbReference type="Proteomes" id="UP000199107">
    <property type="component" value="Unassembled WGS sequence"/>
</dbReference>
<dbReference type="HAMAP" id="MF_00101">
    <property type="entry name" value="AcpS"/>
    <property type="match status" value="1"/>
</dbReference>
<evidence type="ECO:0000256" key="3">
    <source>
        <dbReference type="ARBA" id="ARBA00022723"/>
    </source>
</evidence>
<dbReference type="InterPro" id="IPR002582">
    <property type="entry name" value="ACPS"/>
</dbReference>
<keyword evidence="3 10" id="KW-0479">Metal-binding</keyword>
<evidence type="ECO:0000256" key="5">
    <source>
        <dbReference type="ARBA" id="ARBA00022842"/>
    </source>
</evidence>
<protein>
    <recommendedName>
        <fullName evidence="10">Holo-[acyl-carrier-protein] synthase</fullName>
        <shortName evidence="10">Holo-ACP synthase</shortName>
        <ecNumber evidence="10">2.7.8.7</ecNumber>
    </recommendedName>
    <alternativeName>
        <fullName evidence="10">4'-phosphopantetheinyl transferase AcpS</fullName>
    </alternativeName>
</protein>
<evidence type="ECO:0000256" key="6">
    <source>
        <dbReference type="ARBA" id="ARBA00023098"/>
    </source>
</evidence>
<evidence type="ECO:0000259" key="11">
    <source>
        <dbReference type="Pfam" id="PF01648"/>
    </source>
</evidence>
<dbReference type="EMBL" id="FNGH01000015">
    <property type="protein sequence ID" value="SDM57840.1"/>
    <property type="molecule type" value="Genomic_DNA"/>
</dbReference>
<comment type="cofactor">
    <cofactor evidence="10">
        <name>Mg(2+)</name>
        <dbReference type="ChEBI" id="CHEBI:18420"/>
    </cofactor>
</comment>
<dbReference type="OrthoDB" id="517356at2"/>
<proteinExistence type="inferred from homology"/>
<dbReference type="Gene3D" id="3.90.470.20">
    <property type="entry name" value="4'-phosphopantetheinyl transferase domain"/>
    <property type="match status" value="1"/>
</dbReference>
<dbReference type="FunFam" id="3.90.470.20:FF:000001">
    <property type="entry name" value="Holo-[acyl-carrier-protein] synthase"/>
    <property type="match status" value="1"/>
</dbReference>
<gene>
    <name evidence="10" type="primary">acpS</name>
    <name evidence="12" type="ORF">SAMN05192555_11529</name>
</gene>
<dbReference type="GO" id="GO:0008897">
    <property type="term" value="F:holo-[acyl-carrier-protein] synthase activity"/>
    <property type="evidence" value="ECO:0007669"/>
    <property type="project" value="UniProtKB-UniRule"/>
</dbReference>
<evidence type="ECO:0000313" key="12">
    <source>
        <dbReference type="EMBL" id="SDM57840.1"/>
    </source>
</evidence>
<dbReference type="EC" id="2.7.8.7" evidence="10"/>
<evidence type="ECO:0000256" key="2">
    <source>
        <dbReference type="ARBA" id="ARBA00022679"/>
    </source>
</evidence>
<evidence type="ECO:0000313" key="13">
    <source>
        <dbReference type="Proteomes" id="UP000199107"/>
    </source>
</evidence>
<comment type="similarity">
    <text evidence="10">Belongs to the P-Pant transferase superfamily. AcpS family.</text>
</comment>
<evidence type="ECO:0000256" key="10">
    <source>
        <dbReference type="HAMAP-Rule" id="MF_00101"/>
    </source>
</evidence>
<accession>A0A1G9UD43</accession>
<evidence type="ECO:0000256" key="7">
    <source>
        <dbReference type="ARBA" id="ARBA00023160"/>
    </source>
</evidence>
<dbReference type="RefSeq" id="WP_089659825.1">
    <property type="nucleotide sequence ID" value="NZ_FNGH01000015.1"/>
</dbReference>
<comment type="function">
    <text evidence="10">Transfers the 4'-phosphopantetheine moiety from coenzyme A to a Ser of acyl-carrier-protein.</text>
</comment>
<feature type="binding site" evidence="10">
    <location>
        <position position="57"/>
    </location>
    <ligand>
        <name>Mg(2+)</name>
        <dbReference type="ChEBI" id="CHEBI:18420"/>
    </ligand>
</feature>
<comment type="function">
    <text evidence="9">Transfers the 4'-phosphopantetheine moiety from coenzyme A to the 'Ser-36' of acyl-carrier-protein.</text>
</comment>
<dbReference type="GO" id="GO:0006633">
    <property type="term" value="P:fatty acid biosynthetic process"/>
    <property type="evidence" value="ECO:0007669"/>
    <property type="project" value="UniProtKB-UniRule"/>
</dbReference>
<dbReference type="GO" id="GO:0005737">
    <property type="term" value="C:cytoplasm"/>
    <property type="evidence" value="ECO:0007669"/>
    <property type="project" value="UniProtKB-SubCell"/>
</dbReference>
<keyword evidence="6 10" id="KW-0443">Lipid metabolism</keyword>
<sequence>MILGIGNDLARIDRFTAGIARHGERFAQRLLGPSELTRYYHHPQPAAFLAKRFAAKEAFLKALGTGLRHGMRWTEIEVVNDALGRPSLVLVGRAHEQAQAAGVATLHLSLSDDDGLALAFVVLEG</sequence>